<dbReference type="InterPro" id="IPR016163">
    <property type="entry name" value="Ald_DH_C"/>
</dbReference>
<evidence type="ECO:0000313" key="10">
    <source>
        <dbReference type="Proteomes" id="UP000317422"/>
    </source>
</evidence>
<evidence type="ECO:0000256" key="5">
    <source>
        <dbReference type="ARBA" id="ARBA00048559"/>
    </source>
</evidence>
<dbReference type="NCBIfam" id="NF006916">
    <property type="entry name" value="PRK09407.1"/>
    <property type="match status" value="1"/>
</dbReference>
<proteinExistence type="inferred from homology"/>
<evidence type="ECO:0000259" key="8">
    <source>
        <dbReference type="Pfam" id="PF00171"/>
    </source>
</evidence>
<dbReference type="GO" id="GO:0036243">
    <property type="term" value="F:succinate-semialdehyde dehydrogenase (NADP+) activity"/>
    <property type="evidence" value="ECO:0007669"/>
    <property type="project" value="UniProtKB-EC"/>
</dbReference>
<name>A0A543NME8_9ACTN</name>
<dbReference type="Proteomes" id="UP000317422">
    <property type="component" value="Unassembled WGS sequence"/>
</dbReference>
<dbReference type="InterPro" id="IPR016162">
    <property type="entry name" value="Ald_DH_N"/>
</dbReference>
<evidence type="ECO:0000256" key="4">
    <source>
        <dbReference type="ARBA" id="ARBA00039122"/>
    </source>
</evidence>
<dbReference type="Gene3D" id="3.40.605.10">
    <property type="entry name" value="Aldehyde Dehydrogenase, Chain A, domain 1"/>
    <property type="match status" value="1"/>
</dbReference>
<dbReference type="FunFam" id="3.40.309.10:FF:000009">
    <property type="entry name" value="Aldehyde dehydrogenase A"/>
    <property type="match status" value="1"/>
</dbReference>
<dbReference type="CDD" id="cd07101">
    <property type="entry name" value="ALDH_SSADH2_GabD2"/>
    <property type="match status" value="1"/>
</dbReference>
<organism evidence="9 10">
    <name type="scientific">Haloactinospora alba</name>
    <dbReference type="NCBI Taxonomy" id="405555"/>
    <lineage>
        <taxon>Bacteria</taxon>
        <taxon>Bacillati</taxon>
        <taxon>Actinomycetota</taxon>
        <taxon>Actinomycetes</taxon>
        <taxon>Streptosporangiales</taxon>
        <taxon>Nocardiopsidaceae</taxon>
        <taxon>Haloactinospora</taxon>
    </lineage>
</organism>
<dbReference type="InterPro" id="IPR029510">
    <property type="entry name" value="Ald_DH_CS_GLU"/>
</dbReference>
<dbReference type="EMBL" id="VFQC01000001">
    <property type="protein sequence ID" value="TQN32974.1"/>
    <property type="molecule type" value="Genomic_DNA"/>
</dbReference>
<dbReference type="InterPro" id="IPR016161">
    <property type="entry name" value="Ald_DH/histidinol_DH"/>
</dbReference>
<dbReference type="FunFam" id="3.40.605.10:FF:000010">
    <property type="entry name" value="N-succinylglutamate 5-semialdehyde dehydrogenase"/>
    <property type="match status" value="1"/>
</dbReference>
<sequence length="524" mass="56080">MGTATNSSTEAPALDPAMVGRITGHVASASGATTTTNAPFTGKPLVDLPQSDAADVTAAFERARAAQEAWAATPVRERAEPFLRFHDMVLDRQSEILDIIQWETGKARRHAFEEVYDAAAGTLHYARRAPSLLRRRRTAGAMPGATRAYMHHQPKGAVSVITPWNYPLALPVGDAVPALMAGNAVVAKPDTQTALSALWAIDLAREAGLPADLWIPVLGEPAEIGDPLVDECDYVAFTGSSAVGAHIAQRANARLVGCSAELGGKNPMIVCEDANVDWTVEGAIRACYSNAGQLCISMERLYVHEDIYDTFVPKLAAAVRDMTLNNRLDFSTDMGSLTYQRQLDRVTEHVDDARSKGAEILAGGNPRPDLGPLFFEPTLMTGVGDTMSACAAETFGPVVSVYGYGSDDEVVRRANATEYGLNASVWSRDTGHARRLAERLRAGTVNINEGYAAAWASYGAPMGGMKSSGVGRRHGDEGMLRFTEPQTVASQHYIGFGGPPGMGGDTLANLMTTGARMMKRFHIR</sequence>
<dbReference type="AlphaFoldDB" id="A0A543NME8"/>
<accession>A0A543NME8</accession>
<dbReference type="PANTHER" id="PTHR11699">
    <property type="entry name" value="ALDEHYDE DEHYDROGENASE-RELATED"/>
    <property type="match status" value="1"/>
</dbReference>
<comment type="caution">
    <text evidence="9">The sequence shown here is derived from an EMBL/GenBank/DDBJ whole genome shotgun (WGS) entry which is preliminary data.</text>
</comment>
<evidence type="ECO:0000256" key="3">
    <source>
        <dbReference type="ARBA" id="ARBA00023002"/>
    </source>
</evidence>
<evidence type="ECO:0000313" key="9">
    <source>
        <dbReference type="EMBL" id="TQN32974.1"/>
    </source>
</evidence>
<feature type="domain" description="Aldehyde dehydrogenase" evidence="8">
    <location>
        <begin position="27"/>
        <end position="488"/>
    </location>
</feature>
<dbReference type="OrthoDB" id="3802174at2"/>
<dbReference type="EC" id="1.2.1.79" evidence="4"/>
<dbReference type="SUPFAM" id="SSF53720">
    <property type="entry name" value="ALDH-like"/>
    <property type="match status" value="1"/>
</dbReference>
<comment type="catalytic activity">
    <reaction evidence="5">
        <text>succinate semialdehyde + NADP(+) + H2O = succinate + NADPH + 2 H(+)</text>
        <dbReference type="Rhea" id="RHEA:13213"/>
        <dbReference type="ChEBI" id="CHEBI:15377"/>
        <dbReference type="ChEBI" id="CHEBI:15378"/>
        <dbReference type="ChEBI" id="CHEBI:30031"/>
        <dbReference type="ChEBI" id="CHEBI:57706"/>
        <dbReference type="ChEBI" id="CHEBI:57783"/>
        <dbReference type="ChEBI" id="CHEBI:58349"/>
        <dbReference type="EC" id="1.2.1.79"/>
    </reaction>
</comment>
<dbReference type="Pfam" id="PF00171">
    <property type="entry name" value="Aldedh"/>
    <property type="match status" value="1"/>
</dbReference>
<keyword evidence="2" id="KW-0521">NADP</keyword>
<keyword evidence="10" id="KW-1185">Reference proteome</keyword>
<evidence type="ECO:0000256" key="7">
    <source>
        <dbReference type="RuleBase" id="RU003345"/>
    </source>
</evidence>
<feature type="active site" evidence="6">
    <location>
        <position position="261"/>
    </location>
</feature>
<evidence type="ECO:0000256" key="1">
    <source>
        <dbReference type="ARBA" id="ARBA00009986"/>
    </source>
</evidence>
<gene>
    <name evidence="9" type="ORF">FHX37_2966</name>
</gene>
<dbReference type="Gene3D" id="3.40.309.10">
    <property type="entry name" value="Aldehyde Dehydrogenase, Chain A, domain 2"/>
    <property type="match status" value="1"/>
</dbReference>
<dbReference type="RefSeq" id="WP_141924403.1">
    <property type="nucleotide sequence ID" value="NZ_VFQC01000001.1"/>
</dbReference>
<reference evidence="9 10" key="1">
    <citation type="submission" date="2019-06" db="EMBL/GenBank/DDBJ databases">
        <title>Sequencing the genomes of 1000 actinobacteria strains.</title>
        <authorList>
            <person name="Klenk H.-P."/>
        </authorList>
    </citation>
    <scope>NUCLEOTIDE SEQUENCE [LARGE SCALE GENOMIC DNA]</scope>
    <source>
        <strain evidence="9 10">DSM 45015</strain>
    </source>
</reference>
<keyword evidence="3 7" id="KW-0560">Oxidoreductase</keyword>
<protein>
    <recommendedName>
        <fullName evidence="4">succinate-semialdehyde dehydrogenase (NADP(+))</fullName>
        <ecNumber evidence="4">1.2.1.79</ecNumber>
    </recommendedName>
</protein>
<dbReference type="PROSITE" id="PS00687">
    <property type="entry name" value="ALDEHYDE_DEHYDR_GLU"/>
    <property type="match status" value="1"/>
</dbReference>
<dbReference type="InterPro" id="IPR015590">
    <property type="entry name" value="Aldehyde_DH_dom"/>
</dbReference>
<evidence type="ECO:0000256" key="2">
    <source>
        <dbReference type="ARBA" id="ARBA00022857"/>
    </source>
</evidence>
<evidence type="ECO:0000256" key="6">
    <source>
        <dbReference type="PROSITE-ProRule" id="PRU10007"/>
    </source>
</evidence>
<comment type="similarity">
    <text evidence="1 7">Belongs to the aldehyde dehydrogenase family.</text>
</comment>